<dbReference type="RefSeq" id="WP_244762726.1">
    <property type="nucleotide sequence ID" value="NZ_JALJCJ010000006.1"/>
</dbReference>
<proteinExistence type="predicted"/>
<feature type="transmembrane region" description="Helical" evidence="1">
    <location>
        <begin position="20"/>
        <end position="40"/>
    </location>
</feature>
<evidence type="ECO:0000313" key="2">
    <source>
        <dbReference type="EMBL" id="MDO6124808.1"/>
    </source>
</evidence>
<dbReference type="EMBL" id="WHSC02000016">
    <property type="protein sequence ID" value="MDO6124808.1"/>
    <property type="molecule type" value="Genomic_DNA"/>
</dbReference>
<sequence>MTVENATRVLVRPAGAERETLFVALLCAVIVLAAGTVVGLRTRAPDVVSIAEWQVDARDGLTAAEQGLNADLTVAADDIAFALESGSAPSPQDLADEGLPPFAMDATRAARGGHAWSIVPAVDGFSGWLGRTTSTDIAGSLLLRIAPKDGHAHDAAGVSVWLNRAKDAAVSGLSNDALIASGWKKIVSRYDASVTRGAGQ</sequence>
<dbReference type="Pfam" id="PF19659">
    <property type="entry name" value="DUF6162"/>
    <property type="match status" value="1"/>
</dbReference>
<dbReference type="Proteomes" id="UP001177080">
    <property type="component" value="Unassembled WGS sequence"/>
</dbReference>
<comment type="caution">
    <text evidence="2">The sequence shown here is derived from an EMBL/GenBank/DDBJ whole genome shotgun (WGS) entry which is preliminary data.</text>
</comment>
<evidence type="ECO:0000313" key="3">
    <source>
        <dbReference type="Proteomes" id="UP001177080"/>
    </source>
</evidence>
<keyword evidence="1" id="KW-0472">Membrane</keyword>
<organism evidence="2 3">
    <name type="scientific">Shinella curvata</name>
    <dbReference type="NCBI Taxonomy" id="1817964"/>
    <lineage>
        <taxon>Bacteria</taxon>
        <taxon>Pseudomonadati</taxon>
        <taxon>Pseudomonadota</taxon>
        <taxon>Alphaproteobacteria</taxon>
        <taxon>Hyphomicrobiales</taxon>
        <taxon>Rhizobiaceae</taxon>
        <taxon>Shinella</taxon>
    </lineage>
</organism>
<protein>
    <submittedName>
        <fullName evidence="2">DUF6162 family protein</fullName>
    </submittedName>
</protein>
<keyword evidence="1" id="KW-1133">Transmembrane helix</keyword>
<evidence type="ECO:0000256" key="1">
    <source>
        <dbReference type="SAM" id="Phobius"/>
    </source>
</evidence>
<accession>A0ABT8XM48</accession>
<keyword evidence="1" id="KW-0812">Transmembrane</keyword>
<gene>
    <name evidence="2" type="ORF">GB928_026855</name>
</gene>
<keyword evidence="3" id="KW-1185">Reference proteome</keyword>
<name>A0ABT8XM48_9HYPH</name>
<dbReference type="InterPro" id="IPR046160">
    <property type="entry name" value="DUF6162"/>
</dbReference>
<reference evidence="2" key="1">
    <citation type="submission" date="2022-04" db="EMBL/GenBank/DDBJ databases">
        <title>Shinella lacus sp. nov., a novel member of the genus Shinella from water.</title>
        <authorList>
            <person name="Deng Y."/>
        </authorList>
    </citation>
    <scope>NUCLEOTIDE SEQUENCE</scope>
    <source>
        <strain evidence="2">JCM 31239</strain>
    </source>
</reference>